<organism evidence="3 4">
    <name type="scientific">Stakelama pacifica</name>
    <dbReference type="NCBI Taxonomy" id="517720"/>
    <lineage>
        <taxon>Bacteria</taxon>
        <taxon>Pseudomonadati</taxon>
        <taxon>Pseudomonadota</taxon>
        <taxon>Alphaproteobacteria</taxon>
        <taxon>Sphingomonadales</taxon>
        <taxon>Sphingomonadaceae</taxon>
        <taxon>Stakelama</taxon>
    </lineage>
</organism>
<evidence type="ECO:0000256" key="1">
    <source>
        <dbReference type="SAM" id="SignalP"/>
    </source>
</evidence>
<accession>A0A4R6FBL1</accession>
<feature type="domain" description="DUF6692" evidence="2">
    <location>
        <begin position="12"/>
        <end position="163"/>
    </location>
</feature>
<dbReference type="Pfam" id="PF20402">
    <property type="entry name" value="DUF6692"/>
    <property type="match status" value="1"/>
</dbReference>
<dbReference type="EMBL" id="SNWD01000017">
    <property type="protein sequence ID" value="TDN78427.1"/>
    <property type="molecule type" value="Genomic_DNA"/>
</dbReference>
<keyword evidence="1" id="KW-0732">Signal</keyword>
<keyword evidence="4" id="KW-1185">Reference proteome</keyword>
<dbReference type="AlphaFoldDB" id="A0A4R6FBL1"/>
<proteinExistence type="predicted"/>
<dbReference type="InterPro" id="IPR046514">
    <property type="entry name" value="DUF6692"/>
</dbReference>
<protein>
    <recommendedName>
        <fullName evidence="2">DUF6692 domain-containing protein</fullName>
    </recommendedName>
</protein>
<gene>
    <name evidence="3" type="ORF">EV664_11748</name>
</gene>
<sequence length="168" mass="17282">MTRSLTPLALGTALLLGACNQNTAPGNDREAQVDPAPTAAPTASAAEALSGIATGAIQPETMNEADVASLGGLAGNCVIRLTGVAYPSFFEDRANGLGYVKLNDKLVRLGRVAEGHFADGDLRIRLRPAAEDKSDNGLPGAEMVIALPGAKDELGFRGYRDCAGTKTS</sequence>
<reference evidence="3 4" key="1">
    <citation type="submission" date="2019-03" db="EMBL/GenBank/DDBJ databases">
        <title>Genomic Encyclopedia of Type Strains, Phase IV (KMG-IV): sequencing the most valuable type-strain genomes for metagenomic binning, comparative biology and taxonomic classification.</title>
        <authorList>
            <person name="Goeker M."/>
        </authorList>
    </citation>
    <scope>NUCLEOTIDE SEQUENCE [LARGE SCALE GENOMIC DNA]</scope>
    <source>
        <strain evidence="3 4">DSM 25059</strain>
    </source>
</reference>
<evidence type="ECO:0000313" key="4">
    <source>
        <dbReference type="Proteomes" id="UP000295493"/>
    </source>
</evidence>
<evidence type="ECO:0000259" key="2">
    <source>
        <dbReference type="Pfam" id="PF20402"/>
    </source>
</evidence>
<feature type="chain" id="PRO_5020354113" description="DUF6692 domain-containing protein" evidence="1">
    <location>
        <begin position="24"/>
        <end position="168"/>
    </location>
</feature>
<dbReference type="PROSITE" id="PS51257">
    <property type="entry name" value="PROKAR_LIPOPROTEIN"/>
    <property type="match status" value="1"/>
</dbReference>
<evidence type="ECO:0000313" key="3">
    <source>
        <dbReference type="EMBL" id="TDN78427.1"/>
    </source>
</evidence>
<dbReference type="Proteomes" id="UP000295493">
    <property type="component" value="Unassembled WGS sequence"/>
</dbReference>
<feature type="signal peptide" evidence="1">
    <location>
        <begin position="1"/>
        <end position="23"/>
    </location>
</feature>
<name>A0A4R6FBL1_9SPHN</name>
<dbReference type="OrthoDB" id="8451279at2"/>
<dbReference type="RefSeq" id="WP_133496977.1">
    <property type="nucleotide sequence ID" value="NZ_BMLU01000016.1"/>
</dbReference>
<comment type="caution">
    <text evidence="3">The sequence shown here is derived from an EMBL/GenBank/DDBJ whole genome shotgun (WGS) entry which is preliminary data.</text>
</comment>